<evidence type="ECO:0000256" key="1">
    <source>
        <dbReference type="SAM" id="MobiDB-lite"/>
    </source>
</evidence>
<comment type="caution">
    <text evidence="3">The sequence shown here is derived from an EMBL/GenBank/DDBJ whole genome shotgun (WGS) entry which is preliminary data.</text>
</comment>
<organism evidence="3 4">
    <name type="scientific">Portunus trituberculatus</name>
    <name type="common">Swimming crab</name>
    <name type="synonym">Neptunus trituberculatus</name>
    <dbReference type="NCBI Taxonomy" id="210409"/>
    <lineage>
        <taxon>Eukaryota</taxon>
        <taxon>Metazoa</taxon>
        <taxon>Ecdysozoa</taxon>
        <taxon>Arthropoda</taxon>
        <taxon>Crustacea</taxon>
        <taxon>Multicrustacea</taxon>
        <taxon>Malacostraca</taxon>
        <taxon>Eumalacostraca</taxon>
        <taxon>Eucarida</taxon>
        <taxon>Decapoda</taxon>
        <taxon>Pleocyemata</taxon>
        <taxon>Brachyura</taxon>
        <taxon>Eubrachyura</taxon>
        <taxon>Portunoidea</taxon>
        <taxon>Portunidae</taxon>
        <taxon>Portuninae</taxon>
        <taxon>Portunus</taxon>
    </lineage>
</organism>
<evidence type="ECO:0000259" key="2">
    <source>
        <dbReference type="Pfam" id="PF20700"/>
    </source>
</evidence>
<name>A0A5B7EH49_PORTR</name>
<dbReference type="EMBL" id="VSRR010002683">
    <property type="protein sequence ID" value="MPC32738.1"/>
    <property type="molecule type" value="Genomic_DNA"/>
</dbReference>
<reference evidence="3 4" key="1">
    <citation type="submission" date="2019-05" db="EMBL/GenBank/DDBJ databases">
        <title>Another draft genome of Portunus trituberculatus and its Hox gene families provides insights of decapod evolution.</title>
        <authorList>
            <person name="Jeong J.-H."/>
            <person name="Song I."/>
            <person name="Kim S."/>
            <person name="Choi T."/>
            <person name="Kim D."/>
            <person name="Ryu S."/>
            <person name="Kim W."/>
        </authorList>
    </citation>
    <scope>NUCLEOTIDE SEQUENCE [LARGE SCALE GENOMIC DNA]</scope>
    <source>
        <tissue evidence="3">Muscle</tissue>
    </source>
</reference>
<dbReference type="InterPro" id="IPR049012">
    <property type="entry name" value="Mutator_transp_dom"/>
</dbReference>
<dbReference type="Pfam" id="PF20700">
    <property type="entry name" value="Mutator"/>
    <property type="match status" value="1"/>
</dbReference>
<keyword evidence="4" id="KW-1185">Reference proteome</keyword>
<protein>
    <recommendedName>
        <fullName evidence="2">Mutator-like transposase domain-containing protein</fullName>
    </recommendedName>
</protein>
<dbReference type="AlphaFoldDB" id="A0A5B7EH49"/>
<proteinExistence type="predicted"/>
<sequence>MKKAREKRKKEERRISEGGQPSAGPASGTPASPPTTPTVAARANLPTSSAKKRKRILSASPASSYTFHEENMIVNYTSTSGGMEAAEALACWNRSLSHNMRYINFISDGDSSAYSCVKLCNEGEGPYGKDHLVEKMDCINHVAKRLGTGLRKETQTVKTKSGKTVKRSVIGGQNKLTDKVITRLQFSFRRGITRKVNMTEEEMRNDIMSSLEHCCSSSDTNPKHHLCPKSSDSWCFYQKALALGETPPSHSTTKVPFVLEPDQLQLVRKITGKYFENLDKKMDVPLKKKMRDKQLQKDLHYTPGGH</sequence>
<accession>A0A5B7EH49</accession>
<evidence type="ECO:0000313" key="3">
    <source>
        <dbReference type="EMBL" id="MPC32738.1"/>
    </source>
</evidence>
<dbReference type="Proteomes" id="UP000324222">
    <property type="component" value="Unassembled WGS sequence"/>
</dbReference>
<dbReference type="OrthoDB" id="6374276at2759"/>
<gene>
    <name evidence="3" type="ORF">E2C01_026064</name>
</gene>
<feature type="domain" description="Mutator-like transposase" evidence="2">
    <location>
        <begin position="74"/>
        <end position="235"/>
    </location>
</feature>
<feature type="region of interest" description="Disordered" evidence="1">
    <location>
        <begin position="1"/>
        <end position="56"/>
    </location>
</feature>
<evidence type="ECO:0000313" key="4">
    <source>
        <dbReference type="Proteomes" id="UP000324222"/>
    </source>
</evidence>
<feature type="compositionally biased region" description="Low complexity" evidence="1">
    <location>
        <begin position="17"/>
        <end position="30"/>
    </location>
</feature>
<feature type="compositionally biased region" description="Basic residues" evidence="1">
    <location>
        <begin position="1"/>
        <end position="11"/>
    </location>
</feature>